<dbReference type="OrthoDB" id="1911878at2759"/>
<organism evidence="1 2">
    <name type="scientific">Vigna angularis var. angularis</name>
    <dbReference type="NCBI Taxonomy" id="157739"/>
    <lineage>
        <taxon>Eukaryota</taxon>
        <taxon>Viridiplantae</taxon>
        <taxon>Streptophyta</taxon>
        <taxon>Embryophyta</taxon>
        <taxon>Tracheophyta</taxon>
        <taxon>Spermatophyta</taxon>
        <taxon>Magnoliopsida</taxon>
        <taxon>eudicotyledons</taxon>
        <taxon>Gunneridae</taxon>
        <taxon>Pentapetalae</taxon>
        <taxon>rosids</taxon>
        <taxon>fabids</taxon>
        <taxon>Fabales</taxon>
        <taxon>Fabaceae</taxon>
        <taxon>Papilionoideae</taxon>
        <taxon>50 kb inversion clade</taxon>
        <taxon>NPAAA clade</taxon>
        <taxon>indigoferoid/millettioid clade</taxon>
        <taxon>Phaseoleae</taxon>
        <taxon>Vigna</taxon>
    </lineage>
</organism>
<proteinExistence type="predicted"/>
<protein>
    <recommendedName>
        <fullName evidence="3">DUF1685 domain-containing protein</fullName>
    </recommendedName>
</protein>
<evidence type="ECO:0000313" key="1">
    <source>
        <dbReference type="EMBL" id="BAT89970.1"/>
    </source>
</evidence>
<name>A0A0S3SAY9_PHAAN</name>
<evidence type="ECO:0008006" key="3">
    <source>
        <dbReference type="Google" id="ProtNLM"/>
    </source>
</evidence>
<reference evidence="1 2" key="1">
    <citation type="journal article" date="2015" name="Sci. Rep.">
        <title>The power of single molecule real-time sequencing technology in the de novo assembly of a eukaryotic genome.</title>
        <authorList>
            <person name="Sakai H."/>
            <person name="Naito K."/>
            <person name="Ogiso-Tanaka E."/>
            <person name="Takahashi Y."/>
            <person name="Iseki K."/>
            <person name="Muto C."/>
            <person name="Satou K."/>
            <person name="Teruya K."/>
            <person name="Shiroma A."/>
            <person name="Shimoji M."/>
            <person name="Hirano T."/>
            <person name="Itoh T."/>
            <person name="Kaga A."/>
            <person name="Tomooka N."/>
        </authorList>
    </citation>
    <scope>NUCLEOTIDE SEQUENCE [LARGE SCALE GENOMIC DNA]</scope>
    <source>
        <strain evidence="2">cv. Shumari</strain>
    </source>
</reference>
<dbReference type="AlphaFoldDB" id="A0A0S3SAY9"/>
<sequence length="266" mass="30215">MDTFSSYLQPSQHIAAESNFNLSHSICDTVTMAAAEQVLRLFDSFWFEASILSNKTPSISHSNKVEEVLPPDAKLSLVPTPTLEVRSYSDQNLDSSSSILCDSPSPNSVLTLRRLRTIPSEREIMEFSSGSHEKEGVNFKRKQKGFGHGRRLRRERTSRSLSELEFKELKGFMDLGFVFSEEDKDSKLVSLIPGLQRLGRDEDEGQGDDESVVSDNMPYLSEAWDVLDQREMKNPLLNWRVPARGNEIDMKDNLRFWAHTVASIVR</sequence>
<evidence type="ECO:0000313" key="2">
    <source>
        <dbReference type="Proteomes" id="UP000291084"/>
    </source>
</evidence>
<dbReference type="Proteomes" id="UP000291084">
    <property type="component" value="Chromosome 6"/>
</dbReference>
<gene>
    <name evidence="1" type="primary">Vigan.06G112100</name>
    <name evidence="1" type="ORF">VIGAN_06112100</name>
</gene>
<accession>A0A0S3SAY9</accession>
<dbReference type="PANTHER" id="PTHR33785:SF12">
    <property type="entry name" value="DUF1685 FAMILY PROTEIN"/>
    <property type="match status" value="1"/>
</dbReference>
<dbReference type="PANTHER" id="PTHR33785">
    <property type="entry name" value="OS06G0550800 PROTEIN"/>
    <property type="match status" value="1"/>
</dbReference>
<keyword evidence="2" id="KW-1185">Reference proteome</keyword>
<dbReference type="EMBL" id="AP015039">
    <property type="protein sequence ID" value="BAT89970.1"/>
    <property type="molecule type" value="Genomic_DNA"/>
</dbReference>